<dbReference type="InterPro" id="IPR050789">
    <property type="entry name" value="Diverse_Enzym_Activities"/>
</dbReference>
<keyword evidence="1" id="KW-0378">Hydrolase</keyword>
<dbReference type="Pfam" id="PF00144">
    <property type="entry name" value="Beta-lactamase"/>
    <property type="match status" value="1"/>
</dbReference>
<organism evidence="3">
    <name type="scientific">freshwater metagenome</name>
    <dbReference type="NCBI Taxonomy" id="449393"/>
    <lineage>
        <taxon>unclassified sequences</taxon>
        <taxon>metagenomes</taxon>
        <taxon>ecological metagenomes</taxon>
    </lineage>
</organism>
<protein>
    <submittedName>
        <fullName evidence="3">Unannotated protein</fullName>
    </submittedName>
</protein>
<dbReference type="InterPro" id="IPR012338">
    <property type="entry name" value="Beta-lactam/transpept-like"/>
</dbReference>
<dbReference type="AlphaFoldDB" id="A0A6J6KCV2"/>
<dbReference type="PANTHER" id="PTHR43283">
    <property type="entry name" value="BETA-LACTAMASE-RELATED"/>
    <property type="match status" value="1"/>
</dbReference>
<gene>
    <name evidence="3" type="ORF">UFOPK2243_00206</name>
</gene>
<evidence type="ECO:0000259" key="2">
    <source>
        <dbReference type="Pfam" id="PF00144"/>
    </source>
</evidence>
<dbReference type="EMBL" id="CAEZWL010000003">
    <property type="protein sequence ID" value="CAB4646976.1"/>
    <property type="molecule type" value="Genomic_DNA"/>
</dbReference>
<feature type="domain" description="Beta-lactamase-related" evidence="2">
    <location>
        <begin position="25"/>
        <end position="320"/>
    </location>
</feature>
<dbReference type="SUPFAM" id="SSF56601">
    <property type="entry name" value="beta-lactamase/transpeptidase-like"/>
    <property type="match status" value="1"/>
</dbReference>
<proteinExistence type="predicted"/>
<dbReference type="InterPro" id="IPR001466">
    <property type="entry name" value="Beta-lactam-related"/>
</dbReference>
<evidence type="ECO:0000256" key="1">
    <source>
        <dbReference type="ARBA" id="ARBA00022801"/>
    </source>
</evidence>
<dbReference type="GO" id="GO:0016787">
    <property type="term" value="F:hydrolase activity"/>
    <property type="evidence" value="ECO:0007669"/>
    <property type="project" value="UniProtKB-KW"/>
</dbReference>
<sequence>MTLGKITASSVAGERTIECLGMRNETLSVNESTACDLGSITKIISTTSIIMKLVETKSLALNDVVSRYLPEWSTYSRQGVTVADLLEHQAGLNEWRPLYVSQENGAAARLAIAQEGYKYSEGRHYSDLGFITLGNIITEILATTLDEAFKELVGTPLSLTSTQFAQPSDASNVFASSFGDRAELEMVRNQTPYSTVESAEDFAGWRTHILEGEINDGNAFHLYGGVSGHAGLFSTAIDLLIYGEAILESLNGNGYFDSHVLNTFFTVGRDPIQGLGFRTWEHQGEIEYWGHTGFPGTALAISPKAESVAVLLTNRLLTRAESEKTEDIFLDFREVMRNRYR</sequence>
<reference evidence="3" key="1">
    <citation type="submission" date="2020-05" db="EMBL/GenBank/DDBJ databases">
        <authorList>
            <person name="Chiriac C."/>
            <person name="Salcher M."/>
            <person name="Ghai R."/>
            <person name="Kavagutti S V."/>
        </authorList>
    </citation>
    <scope>NUCLEOTIDE SEQUENCE</scope>
</reference>
<dbReference type="Gene3D" id="3.40.710.10">
    <property type="entry name" value="DD-peptidase/beta-lactamase superfamily"/>
    <property type="match status" value="1"/>
</dbReference>
<accession>A0A6J6KCV2</accession>
<dbReference type="PANTHER" id="PTHR43283:SF11">
    <property type="entry name" value="BETA-LACTAMASE-RELATED DOMAIN-CONTAINING PROTEIN"/>
    <property type="match status" value="1"/>
</dbReference>
<name>A0A6J6KCV2_9ZZZZ</name>
<evidence type="ECO:0000313" key="3">
    <source>
        <dbReference type="EMBL" id="CAB4646976.1"/>
    </source>
</evidence>